<name>A0ABX6PWK7_9FIRM</name>
<dbReference type="EMBL" id="CP046161">
    <property type="protein sequence ID" value="QKO30446.1"/>
    <property type="molecule type" value="Genomic_DNA"/>
</dbReference>
<keyword evidence="3" id="KW-1185">Reference proteome</keyword>
<reference evidence="3" key="1">
    <citation type="submission" date="2019-11" db="EMBL/GenBank/DDBJ databases">
        <authorList>
            <person name="Ren C."/>
            <person name="Wang H."/>
            <person name="Xu Y."/>
        </authorList>
    </citation>
    <scope>NUCLEOTIDE SEQUENCE [LARGE SCALE GENOMIC DNA]</scope>
    <source>
        <strain evidence="3">JNU-WLY1368</strain>
    </source>
</reference>
<feature type="compositionally biased region" description="Low complexity" evidence="1">
    <location>
        <begin position="230"/>
        <end position="246"/>
    </location>
</feature>
<proteinExistence type="predicted"/>
<evidence type="ECO:0000313" key="2">
    <source>
        <dbReference type="EMBL" id="QKO30446.1"/>
    </source>
</evidence>
<organism evidence="2 3">
    <name type="scientific">Caproicibacterium lactatifermentans</name>
    <dbReference type="NCBI Taxonomy" id="2666138"/>
    <lineage>
        <taxon>Bacteria</taxon>
        <taxon>Bacillati</taxon>
        <taxon>Bacillota</taxon>
        <taxon>Clostridia</taxon>
        <taxon>Eubacteriales</taxon>
        <taxon>Oscillospiraceae</taxon>
        <taxon>Caproicibacterium</taxon>
    </lineage>
</organism>
<sequence length="388" mass="40960">MGKHSRKNRLAVLSVALVLSFIVQVSTARVFGSQDIIWKFNDGTTLLQQEDSLLLQSADGSSASFDGTLQSACQETADGNIFLLMRRAEKDYLDLYSDGAAYHGKQALQAGADVPVLQACSSAGTLYVRYTTAENVQTQYVVMPMKKLTVCSSVQTVPSDGWSSVQPIKTADVPESTSAVSESSTASEISNPAASPDSVSSNPSASLAEESGAASQSGSQEESVPESHAESSSLPSDSLSSQSAVSTSQEQPLNSFLYRCGGPMTVTQMQQVISQMHDQPQKESIEIIRVDGQSVKTGWLTTGDVVRDNCGGKIKYITIVIPGDLCGSGHPDEASYQLLRESVAGGRQLDGLKAQAADMTQPEGRTPGGGVPLLDISDLLLLKRAAGL</sequence>
<evidence type="ECO:0000256" key="1">
    <source>
        <dbReference type="SAM" id="MobiDB-lite"/>
    </source>
</evidence>
<dbReference type="RefSeq" id="WP_174403112.1">
    <property type="nucleotide sequence ID" value="NZ_CP046161.1"/>
</dbReference>
<feature type="compositionally biased region" description="Low complexity" evidence="1">
    <location>
        <begin position="175"/>
        <end position="222"/>
    </location>
</feature>
<dbReference type="Proteomes" id="UP000509623">
    <property type="component" value="Chromosome"/>
</dbReference>
<feature type="region of interest" description="Disordered" evidence="1">
    <location>
        <begin position="157"/>
        <end position="246"/>
    </location>
</feature>
<accession>A0ABX6PWK7</accession>
<gene>
    <name evidence="2" type="ORF">GKP14_05125</name>
</gene>
<feature type="compositionally biased region" description="Polar residues" evidence="1">
    <location>
        <begin position="157"/>
        <end position="167"/>
    </location>
</feature>
<protein>
    <submittedName>
        <fullName evidence="2">Uncharacterized protein</fullName>
    </submittedName>
</protein>
<evidence type="ECO:0000313" key="3">
    <source>
        <dbReference type="Proteomes" id="UP000509623"/>
    </source>
</evidence>